<evidence type="ECO:0000259" key="16">
    <source>
        <dbReference type="Pfam" id="PF13193"/>
    </source>
</evidence>
<keyword evidence="9" id="KW-0460">Magnesium</keyword>
<dbReference type="GO" id="GO:0005524">
    <property type="term" value="F:ATP binding"/>
    <property type="evidence" value="ECO:0007669"/>
    <property type="project" value="UniProtKB-KW"/>
</dbReference>
<evidence type="ECO:0000256" key="2">
    <source>
        <dbReference type="ARBA" id="ARBA00004170"/>
    </source>
</evidence>
<dbReference type="eggNOG" id="COG0318">
    <property type="taxonomic scope" value="Bacteria"/>
</dbReference>
<dbReference type="FunFam" id="3.30.300.30:FF:000006">
    <property type="entry name" value="Long-chain-fatty-acid--CoA ligase FadD"/>
    <property type="match status" value="1"/>
</dbReference>
<dbReference type="PANTHER" id="PTHR43767">
    <property type="entry name" value="LONG-CHAIN-FATTY-ACID--COA LIGASE"/>
    <property type="match status" value="1"/>
</dbReference>
<dbReference type="GO" id="GO:0004467">
    <property type="term" value="F:long-chain fatty acid-CoA ligase activity"/>
    <property type="evidence" value="ECO:0007669"/>
    <property type="project" value="UniProtKB-EC"/>
</dbReference>
<name>C5BHZ8_TERTT</name>
<sequence length="537" mass="59419">MIPRYKNVLEILDHAFTSYGPSPAYSCLGQTMTYAQLDELSLRAARYFRNVLGLQEGDRIAIQLPNLLQYPVVLYGAFRAGLVVVNINPLYTPREIKHQLVDSGSRALVVLSNIAHNAAEIIRETAVEAVIVTDIGDCHGFVKRTLMNFVVKHVKKMVPPFHFPSAISFDDIVASHGEAFPKVVPDPETLLILQYTGGTTGLAKGAMLSHRNMAENVWQMVSFIPEAFDESKEIYVCCLPLYHIYALNLHGLCAFSTGGHNVLIPNPRDLASMVKALKPYKFTVFVGINTLYTALCRYEPFKSLDFSALDVSSAGGMALNEAAASCWEKMTGCEVCEGYGLTETSPVVAGNRPGHIRQGYVGSALPETEVKLIDENGNIVVDQAGELCVRGPQVMQGYWHREDETLNVLDKDGWLKTGDIAEISEDGFIKIVDRKKDMILVSGFNVYPNEIEDMVTQLPEVLEAAAIGVPNEKCGEVVKLFVVAADETLSKQQIVDFCRKNLTAYKVPKEIEFRESLPKSNVGKILRKDLRSTEHNN</sequence>
<dbReference type="AlphaFoldDB" id="C5BHZ8"/>
<feature type="domain" description="AMP-dependent synthetase/ligase" evidence="15">
    <location>
        <begin position="17"/>
        <end position="399"/>
    </location>
</feature>
<evidence type="ECO:0000256" key="3">
    <source>
        <dbReference type="ARBA" id="ARBA00005005"/>
    </source>
</evidence>
<dbReference type="SUPFAM" id="SSF56801">
    <property type="entry name" value="Acetyl-CoA synthetase-like"/>
    <property type="match status" value="1"/>
</dbReference>
<dbReference type="EMBL" id="CP001614">
    <property type="protein sequence ID" value="ACR11808.1"/>
    <property type="molecule type" value="Genomic_DNA"/>
</dbReference>
<reference evidence="17 18" key="1">
    <citation type="journal article" date="2009" name="PLoS ONE">
        <title>The complete genome of Teredinibacter turnerae T7901: an intracellular endosymbiont of marine wood-boring bivalves (shipworms).</title>
        <authorList>
            <person name="Yang J.C."/>
            <person name="Madupu R."/>
            <person name="Durkin A.S."/>
            <person name="Ekborg N.A."/>
            <person name="Pedamallu C.S."/>
            <person name="Hostetler J.B."/>
            <person name="Radune D."/>
            <person name="Toms B.S."/>
            <person name="Henrissat B."/>
            <person name="Coutinho P.M."/>
            <person name="Schwarz S."/>
            <person name="Field L."/>
            <person name="Trindade-Silva A.E."/>
            <person name="Soares C.A.G."/>
            <person name="Elshahawi S."/>
            <person name="Hanora A."/>
            <person name="Schmidt E.W."/>
            <person name="Haygood M.G."/>
            <person name="Posfai J."/>
            <person name="Benner J."/>
            <person name="Madinger C."/>
            <person name="Nove J."/>
            <person name="Anton B."/>
            <person name="Chaudhary K."/>
            <person name="Foster J."/>
            <person name="Holman A."/>
            <person name="Kumar S."/>
            <person name="Lessard P.A."/>
            <person name="Luyten Y.A."/>
            <person name="Slatko B."/>
            <person name="Wood N."/>
            <person name="Wu B."/>
            <person name="Teplitski M."/>
            <person name="Mougous J.D."/>
            <person name="Ward N."/>
            <person name="Eisen J.A."/>
            <person name="Badger J.H."/>
            <person name="Distel D.L."/>
        </authorList>
    </citation>
    <scope>NUCLEOTIDE SEQUENCE [LARGE SCALE GENOMIC DNA]</scope>
    <source>
        <strain evidence="18">ATCC 39867 / T7901</strain>
    </source>
</reference>
<keyword evidence="6" id="KW-0547">Nucleotide-binding</keyword>
<proteinExistence type="inferred from homology"/>
<evidence type="ECO:0000256" key="13">
    <source>
        <dbReference type="ARBA" id="ARBA00039545"/>
    </source>
</evidence>
<evidence type="ECO:0000256" key="12">
    <source>
        <dbReference type="ARBA" id="ARBA00026121"/>
    </source>
</evidence>
<feature type="domain" description="AMP-binding enzyme C-terminal" evidence="16">
    <location>
        <begin position="450"/>
        <end position="524"/>
    </location>
</feature>
<dbReference type="KEGG" id="ttu:TERTU_1891"/>
<evidence type="ECO:0000256" key="4">
    <source>
        <dbReference type="ARBA" id="ARBA00006432"/>
    </source>
</evidence>
<dbReference type="PROSITE" id="PS00455">
    <property type="entry name" value="AMP_BINDING"/>
    <property type="match status" value="1"/>
</dbReference>
<keyword evidence="7" id="KW-0276">Fatty acid metabolism</keyword>
<accession>C5BHZ8</accession>
<evidence type="ECO:0000256" key="9">
    <source>
        <dbReference type="ARBA" id="ARBA00022842"/>
    </source>
</evidence>
<keyword evidence="18" id="KW-1185">Reference proteome</keyword>
<organism evidence="17 18">
    <name type="scientific">Teredinibacter turnerae (strain ATCC 39867 / T7901)</name>
    <dbReference type="NCBI Taxonomy" id="377629"/>
    <lineage>
        <taxon>Bacteria</taxon>
        <taxon>Pseudomonadati</taxon>
        <taxon>Pseudomonadota</taxon>
        <taxon>Gammaproteobacteria</taxon>
        <taxon>Cellvibrionales</taxon>
        <taxon>Cellvibrionaceae</taxon>
        <taxon>Teredinibacter</taxon>
    </lineage>
</organism>
<evidence type="ECO:0000313" key="18">
    <source>
        <dbReference type="Proteomes" id="UP000009080"/>
    </source>
</evidence>
<dbReference type="HOGENOM" id="CLU_000022_59_9_6"/>
<comment type="subcellular location">
    <subcellularLocation>
        <location evidence="2">Membrane</location>
        <topology evidence="2">Peripheral membrane protein</topology>
    </subcellularLocation>
</comment>
<dbReference type="InterPro" id="IPR000873">
    <property type="entry name" value="AMP-dep_synth/lig_dom"/>
</dbReference>
<dbReference type="Gene3D" id="3.40.50.12780">
    <property type="entry name" value="N-terminal domain of ligase-like"/>
    <property type="match status" value="1"/>
</dbReference>
<evidence type="ECO:0000256" key="11">
    <source>
        <dbReference type="ARBA" id="ARBA00023136"/>
    </source>
</evidence>
<dbReference type="Proteomes" id="UP000009080">
    <property type="component" value="Chromosome"/>
</dbReference>
<keyword evidence="10" id="KW-0443">Lipid metabolism</keyword>
<dbReference type="GO" id="GO:0016020">
    <property type="term" value="C:membrane"/>
    <property type="evidence" value="ECO:0007669"/>
    <property type="project" value="UniProtKB-SubCell"/>
</dbReference>
<keyword evidence="8" id="KW-0067">ATP-binding</keyword>
<evidence type="ECO:0000259" key="15">
    <source>
        <dbReference type="Pfam" id="PF00501"/>
    </source>
</evidence>
<comment type="similarity">
    <text evidence="4">Belongs to the ATP-dependent AMP-binding enzyme family.</text>
</comment>
<dbReference type="InterPro" id="IPR042099">
    <property type="entry name" value="ANL_N_sf"/>
</dbReference>
<evidence type="ECO:0000256" key="1">
    <source>
        <dbReference type="ARBA" id="ARBA00001946"/>
    </source>
</evidence>
<dbReference type="InterPro" id="IPR025110">
    <property type="entry name" value="AMP-bd_C"/>
</dbReference>
<dbReference type="CDD" id="cd05936">
    <property type="entry name" value="FC-FACS_FadD_like"/>
    <property type="match status" value="1"/>
</dbReference>
<comment type="pathway">
    <text evidence="3">Lipid metabolism; fatty acid beta-oxidation.</text>
</comment>
<dbReference type="Pfam" id="PF13193">
    <property type="entry name" value="AMP-binding_C"/>
    <property type="match status" value="1"/>
</dbReference>
<evidence type="ECO:0000256" key="5">
    <source>
        <dbReference type="ARBA" id="ARBA00022598"/>
    </source>
</evidence>
<evidence type="ECO:0000313" key="17">
    <source>
        <dbReference type="EMBL" id="ACR11808.1"/>
    </source>
</evidence>
<dbReference type="EC" id="6.2.1.3" evidence="12"/>
<gene>
    <name evidence="17" type="ordered locus">TERTU_1891</name>
</gene>
<evidence type="ECO:0000256" key="8">
    <source>
        <dbReference type="ARBA" id="ARBA00022840"/>
    </source>
</evidence>
<protein>
    <recommendedName>
        <fullName evidence="13">Long-chain-fatty-acid--CoA ligase</fullName>
        <ecNumber evidence="12">6.2.1.3</ecNumber>
    </recommendedName>
    <alternativeName>
        <fullName evidence="14">Long-chain acyl-CoA synthetase</fullName>
    </alternativeName>
</protein>
<evidence type="ECO:0000256" key="14">
    <source>
        <dbReference type="ARBA" id="ARBA00042773"/>
    </source>
</evidence>
<keyword evidence="5 17" id="KW-0436">Ligase</keyword>
<dbReference type="PANTHER" id="PTHR43767:SF8">
    <property type="entry name" value="LONG-CHAIN-FATTY-ACID--COA LIGASE"/>
    <property type="match status" value="1"/>
</dbReference>
<evidence type="ECO:0000256" key="7">
    <source>
        <dbReference type="ARBA" id="ARBA00022832"/>
    </source>
</evidence>
<dbReference type="Pfam" id="PF00501">
    <property type="entry name" value="AMP-binding"/>
    <property type="match status" value="1"/>
</dbReference>
<evidence type="ECO:0000256" key="10">
    <source>
        <dbReference type="ARBA" id="ARBA00023098"/>
    </source>
</evidence>
<dbReference type="InterPro" id="IPR045851">
    <property type="entry name" value="AMP-bd_C_sf"/>
</dbReference>
<dbReference type="InterPro" id="IPR050237">
    <property type="entry name" value="ATP-dep_AMP-bd_enzyme"/>
</dbReference>
<keyword evidence="11" id="KW-0472">Membrane</keyword>
<evidence type="ECO:0000256" key="6">
    <source>
        <dbReference type="ARBA" id="ARBA00022741"/>
    </source>
</evidence>
<dbReference type="InterPro" id="IPR020845">
    <property type="entry name" value="AMP-binding_CS"/>
</dbReference>
<comment type="cofactor">
    <cofactor evidence="1">
        <name>Mg(2+)</name>
        <dbReference type="ChEBI" id="CHEBI:18420"/>
    </cofactor>
</comment>
<dbReference type="STRING" id="377629.TERTU_1891"/>
<dbReference type="Gene3D" id="3.30.300.30">
    <property type="match status" value="1"/>
</dbReference>
<dbReference type="FunFam" id="3.40.50.12780:FF:000003">
    <property type="entry name" value="Long-chain-fatty-acid--CoA ligase FadD"/>
    <property type="match status" value="1"/>
</dbReference>